<evidence type="ECO:0000313" key="4">
    <source>
        <dbReference type="Proteomes" id="UP001055303"/>
    </source>
</evidence>
<evidence type="ECO:0000313" key="2">
    <source>
        <dbReference type="EMBL" id="VUF11070.1"/>
    </source>
</evidence>
<dbReference type="RefSeq" id="WP_144760309.1">
    <property type="nucleotide sequence ID" value="NZ_BPQI01000015.1"/>
</dbReference>
<evidence type="ECO:0000313" key="1">
    <source>
        <dbReference type="EMBL" id="GJD54852.1"/>
    </source>
</evidence>
<protein>
    <submittedName>
        <fullName evidence="2">Uncharacterized protein</fullName>
    </submittedName>
</protein>
<name>A0A564FTR5_9HYPH</name>
<dbReference type="OrthoDB" id="10003596at2"/>
<reference evidence="1" key="2">
    <citation type="journal article" date="2021" name="Front. Microbiol.">
        <title>Comprehensive Comparative Genomics and Phenotyping of Methylobacterium Species.</title>
        <authorList>
            <person name="Alessa O."/>
            <person name="Ogura Y."/>
            <person name="Fujitani Y."/>
            <person name="Takami H."/>
            <person name="Hayashi T."/>
            <person name="Sahin N."/>
            <person name="Tani A."/>
        </authorList>
    </citation>
    <scope>NUCLEOTIDE SEQUENCE</scope>
    <source>
        <strain evidence="1">DSM 22415</strain>
    </source>
</reference>
<proteinExistence type="predicted"/>
<keyword evidence="4" id="KW-1185">Reference proteome</keyword>
<dbReference type="Proteomes" id="UP001055303">
    <property type="component" value="Unassembled WGS sequence"/>
</dbReference>
<dbReference type="EMBL" id="BPQI01000015">
    <property type="protein sequence ID" value="GJD54852.1"/>
    <property type="molecule type" value="Genomic_DNA"/>
</dbReference>
<evidence type="ECO:0000313" key="3">
    <source>
        <dbReference type="Proteomes" id="UP000401717"/>
    </source>
</evidence>
<gene>
    <name evidence="1" type="ORF">IFDJLNFL_0731</name>
    <name evidence="2" type="ORF">MTDSW087_00743</name>
</gene>
<reference evidence="1" key="3">
    <citation type="submission" date="2021-08" db="EMBL/GenBank/DDBJ databases">
        <authorList>
            <person name="Tani A."/>
            <person name="Ola A."/>
            <person name="Ogura Y."/>
            <person name="Katsura K."/>
            <person name="Hayashi T."/>
        </authorList>
    </citation>
    <scope>NUCLEOTIDE SEQUENCE</scope>
    <source>
        <strain evidence="1">DSM 22415</strain>
    </source>
</reference>
<reference evidence="2 3" key="1">
    <citation type="submission" date="2019-06" db="EMBL/GenBank/DDBJ databases">
        <authorList>
            <person name="Rodrigo-Torres L."/>
            <person name="Arahal R. D."/>
            <person name="Lucena T."/>
        </authorList>
    </citation>
    <scope>NUCLEOTIDE SEQUENCE [LARGE SCALE GENOMIC DNA]</scope>
    <source>
        <strain evidence="2 3">SW08-7</strain>
    </source>
</reference>
<dbReference type="AlphaFoldDB" id="A0A564FTR5"/>
<sequence>MRVWREVGSGVTAAQVRRVVASTVGVGAVARRLGVAECTAHRWAGLAGVSIVPRPRTERMPGRQLVSDAAVRDAMLGPLSLRGAAAALGVTAAGLQARAQYLGLPTDPLGREALRRTQV</sequence>
<organism evidence="2 3">
    <name type="scientific">Methylobacterium dankookense</name>
    <dbReference type="NCBI Taxonomy" id="560405"/>
    <lineage>
        <taxon>Bacteria</taxon>
        <taxon>Pseudomonadati</taxon>
        <taxon>Pseudomonadota</taxon>
        <taxon>Alphaproteobacteria</taxon>
        <taxon>Hyphomicrobiales</taxon>
        <taxon>Methylobacteriaceae</taxon>
        <taxon>Methylobacterium</taxon>
    </lineage>
</organism>
<accession>A0A564FTR5</accession>
<dbReference type="EMBL" id="CABFVH010000003">
    <property type="protein sequence ID" value="VUF11070.1"/>
    <property type="molecule type" value="Genomic_DNA"/>
</dbReference>
<dbReference type="Proteomes" id="UP000401717">
    <property type="component" value="Unassembled WGS sequence"/>
</dbReference>